<feature type="compositionally biased region" description="Polar residues" evidence="1">
    <location>
        <begin position="442"/>
        <end position="463"/>
    </location>
</feature>
<accession>A0ABQ7E7Y5</accession>
<comment type="caution">
    <text evidence="3">The sequence shown here is derived from an EMBL/GenBank/DDBJ whole genome shotgun (WGS) entry which is preliminary data.</text>
</comment>
<sequence>MDTRSTTTLSDMSKQIDELRSSQTQQTEDIRKELEGEITAPKAIIEKYFANTPPPFNQREGKQTEAASALTIGETSPLTDPPDRHNPEHNTSKSTHVNRDNNNNPPLPNGLSARLTKIGFPMFDGSELQEWIYRCEQFFSIDSTPPELKVRLASLHMTGKALPWHHSYLANRYNIFPLWLEYVAAASYRFSELYDDPLSELVSLKQVNESVDEYLEKFDSAMTRITLAPAHALSIFLTNIHQHLAFHVRQFKVNSVPEAAKIAKLHELSLSHTPTKPPRTIFNSSQRSNFSQSNKNQHSNSTAITTTNVGSQNNKPLIANTPQKRLSFEEMQERKRKGLCMFCEEPFTPGHQLKHRHAEILFLEADTEFDEEIALEEQIRETTLADEDDKVPTISVHALNGCPTFNCMRLMGQYGKRKLHILIDRGSTHNFLDIQRAKGLGKQSQQTNATGTSDFSSSSPRTG</sequence>
<feature type="compositionally biased region" description="Low complexity" evidence="1">
    <location>
        <begin position="283"/>
        <end position="297"/>
    </location>
</feature>
<feature type="region of interest" description="Disordered" evidence="1">
    <location>
        <begin position="1"/>
        <end position="38"/>
    </location>
</feature>
<feature type="compositionally biased region" description="Polar residues" evidence="1">
    <location>
        <begin position="1"/>
        <end position="13"/>
    </location>
</feature>
<evidence type="ECO:0000259" key="2">
    <source>
        <dbReference type="Pfam" id="PF03732"/>
    </source>
</evidence>
<dbReference type="Proteomes" id="UP000266723">
    <property type="component" value="Unassembled WGS sequence"/>
</dbReference>
<organism evidence="3 4">
    <name type="scientific">Brassica cretica</name>
    <name type="common">Mustard</name>
    <dbReference type="NCBI Taxonomy" id="69181"/>
    <lineage>
        <taxon>Eukaryota</taxon>
        <taxon>Viridiplantae</taxon>
        <taxon>Streptophyta</taxon>
        <taxon>Embryophyta</taxon>
        <taxon>Tracheophyta</taxon>
        <taxon>Spermatophyta</taxon>
        <taxon>Magnoliopsida</taxon>
        <taxon>eudicotyledons</taxon>
        <taxon>Gunneridae</taxon>
        <taxon>Pentapetalae</taxon>
        <taxon>rosids</taxon>
        <taxon>malvids</taxon>
        <taxon>Brassicales</taxon>
        <taxon>Brassicaceae</taxon>
        <taxon>Brassiceae</taxon>
        <taxon>Brassica</taxon>
    </lineage>
</organism>
<name>A0ABQ7E7Y5_BRACR</name>
<gene>
    <name evidence="3" type="ORF">DY000_02020716</name>
</gene>
<feature type="region of interest" description="Disordered" evidence="1">
    <location>
        <begin position="73"/>
        <end position="110"/>
    </location>
</feature>
<evidence type="ECO:0000313" key="3">
    <source>
        <dbReference type="EMBL" id="KAF3592927.1"/>
    </source>
</evidence>
<reference evidence="3 4" key="1">
    <citation type="journal article" date="2020" name="BMC Genomics">
        <title>Intraspecific diversification of the crop wild relative Brassica cretica Lam. using demographic model selection.</title>
        <authorList>
            <person name="Kioukis A."/>
            <person name="Michalopoulou V.A."/>
            <person name="Briers L."/>
            <person name="Pirintsos S."/>
            <person name="Studholme D.J."/>
            <person name="Pavlidis P."/>
            <person name="Sarris P.F."/>
        </authorList>
    </citation>
    <scope>NUCLEOTIDE SEQUENCE [LARGE SCALE GENOMIC DNA]</scope>
    <source>
        <strain evidence="4">cv. PFS-1207/04</strain>
    </source>
</reference>
<feature type="domain" description="Retrotransposon gag" evidence="2">
    <location>
        <begin position="151"/>
        <end position="236"/>
    </location>
</feature>
<feature type="region of interest" description="Disordered" evidence="1">
    <location>
        <begin position="271"/>
        <end position="320"/>
    </location>
</feature>
<evidence type="ECO:0000256" key="1">
    <source>
        <dbReference type="SAM" id="MobiDB-lite"/>
    </source>
</evidence>
<keyword evidence="4" id="KW-1185">Reference proteome</keyword>
<feature type="compositionally biased region" description="Basic and acidic residues" evidence="1">
    <location>
        <begin position="81"/>
        <end position="91"/>
    </location>
</feature>
<evidence type="ECO:0000313" key="4">
    <source>
        <dbReference type="Proteomes" id="UP000266723"/>
    </source>
</evidence>
<feature type="compositionally biased region" description="Polar residues" evidence="1">
    <location>
        <begin position="298"/>
        <end position="320"/>
    </location>
</feature>
<feature type="region of interest" description="Disordered" evidence="1">
    <location>
        <begin position="439"/>
        <end position="463"/>
    </location>
</feature>
<proteinExistence type="predicted"/>
<protein>
    <recommendedName>
        <fullName evidence="2">Retrotransposon gag domain-containing protein</fullName>
    </recommendedName>
</protein>
<dbReference type="EMBL" id="QGKV02000299">
    <property type="protein sequence ID" value="KAF3592927.1"/>
    <property type="molecule type" value="Genomic_DNA"/>
</dbReference>
<dbReference type="Pfam" id="PF03732">
    <property type="entry name" value="Retrotrans_gag"/>
    <property type="match status" value="1"/>
</dbReference>
<dbReference type="InterPro" id="IPR005162">
    <property type="entry name" value="Retrotrans_gag_dom"/>
</dbReference>